<comment type="caution">
    <text evidence="2">The sequence shown here is derived from an EMBL/GenBank/DDBJ whole genome shotgun (WGS) entry which is preliminary data.</text>
</comment>
<evidence type="ECO:0000256" key="1">
    <source>
        <dbReference type="SAM" id="Phobius"/>
    </source>
</evidence>
<keyword evidence="1" id="KW-0812">Transmembrane</keyword>
<dbReference type="InterPro" id="IPR016024">
    <property type="entry name" value="ARM-type_fold"/>
</dbReference>
<keyword evidence="1" id="KW-1133">Transmembrane helix</keyword>
<organism evidence="2 3">
    <name type="scientific">Vibrio cholerae</name>
    <dbReference type="NCBI Taxonomy" id="666"/>
    <lineage>
        <taxon>Bacteria</taxon>
        <taxon>Pseudomonadati</taxon>
        <taxon>Pseudomonadota</taxon>
        <taxon>Gammaproteobacteria</taxon>
        <taxon>Vibrionales</taxon>
        <taxon>Vibrionaceae</taxon>
        <taxon>Vibrio</taxon>
    </lineage>
</organism>
<protein>
    <submittedName>
        <fullName evidence="2">HEAT repeat domain-containing protein</fullName>
    </submittedName>
</protein>
<accession>A0ABD7SLX6</accession>
<dbReference type="SUPFAM" id="SSF48371">
    <property type="entry name" value="ARM repeat"/>
    <property type="match status" value="1"/>
</dbReference>
<name>A0ABD7SLX6_VIBCL</name>
<sequence>MKKIIILYTIGLLVSLIFSYYFFFNNHNQEKHQQGLYYTESYDSVTKNKKADENAYKTYDVKLTSTLINGTEKINQQLDNFKMKLHFSDGIIQDGTVYDITTSETSDEIPIYLPFTYKYKNGLFQDISLLDLSPDHKLNLIQTILNDFSYSTSTDEVVLNSAYMERKYIYNENAKQVTRKKIIVTDHNDNSDILNEHENWLLSLNDDGTPRDLTSYFYKEINFENERLKIEQEISIKQISNENILNTPFLIHSNAYLKTKTNNHLQNDEEFYINESNFNTSLVEFDNQPDLETAFYLGQYLAQQGSKFIKKLLMNEKTSDSLHSSIIFALERSKSVEAENILAELAQDHSLAENDRLRAIMSISKMGETNSSNALLTLQSLLNDENLLIANTAMLNIGILGTQTEQLGEEVTNILKHALENTQDKYFTLSAIYNLKTDQLTDDVSAYINSAHPEERKLAAKILARNTPSVTKLIEQLSIEKNPTVINTITESLIQNQEIKLTQAQAHLVKEKILQESVNSIIGLSYLKLFMKATAYNEENVSFIERLKSDHSLSEDTRNLITQWIENN</sequence>
<keyword evidence="1" id="KW-0472">Membrane</keyword>
<dbReference type="EMBL" id="VSIJ01000033">
    <property type="protein sequence ID" value="TXX65589.1"/>
    <property type="molecule type" value="Genomic_DNA"/>
</dbReference>
<gene>
    <name evidence="2" type="ORF">FXF03_14160</name>
</gene>
<proteinExistence type="predicted"/>
<evidence type="ECO:0000313" key="2">
    <source>
        <dbReference type="EMBL" id="TXX65589.1"/>
    </source>
</evidence>
<dbReference type="AlphaFoldDB" id="A0ABD7SLX6"/>
<feature type="transmembrane region" description="Helical" evidence="1">
    <location>
        <begin position="5"/>
        <end position="24"/>
    </location>
</feature>
<dbReference type="RefSeq" id="WP_148522104.1">
    <property type="nucleotide sequence ID" value="NZ_VSIJ01000033.1"/>
</dbReference>
<reference evidence="2 3" key="1">
    <citation type="submission" date="2019-06" db="EMBL/GenBank/DDBJ databases">
        <title>Vibrio cholerae phylogeny based on whole-genome sequencing reveals genetic diversity and population strucutre.</title>
        <authorList>
            <person name="Zhiqiu Y."/>
            <person name="Bin L."/>
            <person name="Lingyan J."/>
        </authorList>
    </citation>
    <scope>NUCLEOTIDE SEQUENCE [LARGE SCALE GENOMIC DNA]</scope>
    <source>
        <strain evidence="2 3">N2814</strain>
    </source>
</reference>
<dbReference type="Proteomes" id="UP000323819">
    <property type="component" value="Unassembled WGS sequence"/>
</dbReference>
<dbReference type="Gene3D" id="1.25.10.10">
    <property type="entry name" value="Leucine-rich Repeat Variant"/>
    <property type="match status" value="1"/>
</dbReference>
<evidence type="ECO:0000313" key="3">
    <source>
        <dbReference type="Proteomes" id="UP000323819"/>
    </source>
</evidence>
<dbReference type="InterPro" id="IPR011989">
    <property type="entry name" value="ARM-like"/>
</dbReference>